<reference evidence="2 3" key="1">
    <citation type="submission" date="2016-10" db="EMBL/GenBank/DDBJ databases">
        <authorList>
            <person name="de Groot N.N."/>
        </authorList>
    </citation>
    <scope>NUCLEOTIDE SEQUENCE [LARGE SCALE GENOMIC DNA]</scope>
    <source>
        <strain evidence="2 3">CGMCC 1.6848</strain>
    </source>
</reference>
<evidence type="ECO:0000256" key="1">
    <source>
        <dbReference type="SAM" id="SignalP"/>
    </source>
</evidence>
<dbReference type="Proteomes" id="UP000199040">
    <property type="component" value="Unassembled WGS sequence"/>
</dbReference>
<gene>
    <name evidence="2" type="ORF">SAMN04487959_101121</name>
</gene>
<proteinExistence type="predicted"/>
<dbReference type="Pfam" id="PF11659">
    <property type="entry name" value="DUF3261"/>
    <property type="match status" value="1"/>
</dbReference>
<accession>A0A1I2XXS7</accession>
<dbReference type="STRING" id="442341.SAMN04487959_101121"/>
<keyword evidence="1" id="KW-0732">Signal</keyword>
<protein>
    <recommendedName>
        <fullName evidence="4">DUF3261 domain-containing protein</fullName>
    </recommendedName>
</protein>
<sequence length="197" mass="21493">MSRRRIVSLLLGSLGLAMLGLAGCSLTPPVAPTPSFDSVATADTFKRRLTFMPDDASQPSQTLIGLIRIADHELRAVLLTPYGQRLVTLVNDAEGSRYLAGDVPQATLEERLPVPADWLASRLQWSLWPVAALRDAFAGSAWSIAVEGESRIIRHHGKVMARITPASASADTRQDVLLDDRQGRYRLHITPLEEATS</sequence>
<keyword evidence="3" id="KW-1185">Reference proteome</keyword>
<dbReference type="EMBL" id="FOPY01000001">
    <property type="protein sequence ID" value="SFH18152.1"/>
    <property type="molecule type" value="Genomic_DNA"/>
</dbReference>
<feature type="chain" id="PRO_5011767498" description="DUF3261 domain-containing protein" evidence="1">
    <location>
        <begin position="23"/>
        <end position="197"/>
    </location>
</feature>
<dbReference type="AlphaFoldDB" id="A0A1I2XXS7"/>
<evidence type="ECO:0008006" key="4">
    <source>
        <dbReference type="Google" id="ProtNLM"/>
    </source>
</evidence>
<evidence type="ECO:0000313" key="3">
    <source>
        <dbReference type="Proteomes" id="UP000199040"/>
    </source>
</evidence>
<dbReference type="RefSeq" id="WP_092842703.1">
    <property type="nucleotide sequence ID" value="NZ_FOPY01000001.1"/>
</dbReference>
<name>A0A1I2XXS7_9GAMM</name>
<dbReference type="InterPro" id="IPR021675">
    <property type="entry name" value="DUF3261"/>
</dbReference>
<evidence type="ECO:0000313" key="2">
    <source>
        <dbReference type="EMBL" id="SFH18152.1"/>
    </source>
</evidence>
<organism evidence="2 3">
    <name type="scientific">Modicisalibacter xianhensis</name>
    <dbReference type="NCBI Taxonomy" id="442341"/>
    <lineage>
        <taxon>Bacteria</taxon>
        <taxon>Pseudomonadati</taxon>
        <taxon>Pseudomonadota</taxon>
        <taxon>Gammaproteobacteria</taxon>
        <taxon>Oceanospirillales</taxon>
        <taxon>Halomonadaceae</taxon>
        <taxon>Modicisalibacter</taxon>
    </lineage>
</organism>
<feature type="signal peptide" evidence="1">
    <location>
        <begin position="1"/>
        <end position="22"/>
    </location>
</feature>
<dbReference type="PROSITE" id="PS51257">
    <property type="entry name" value="PROKAR_LIPOPROTEIN"/>
    <property type="match status" value="1"/>
</dbReference>